<gene>
    <name evidence="8" type="primary">mntP</name>
    <name evidence="10" type="ORF">SMD27_13275</name>
</gene>
<dbReference type="EMBL" id="JAXCLW010000003">
    <property type="protein sequence ID" value="MDY0883818.1"/>
    <property type="molecule type" value="Genomic_DNA"/>
</dbReference>
<evidence type="ECO:0000313" key="11">
    <source>
        <dbReference type="Proteomes" id="UP001279642"/>
    </source>
</evidence>
<evidence type="ECO:0000256" key="6">
    <source>
        <dbReference type="ARBA" id="ARBA00023136"/>
    </source>
</evidence>
<evidence type="ECO:0000256" key="8">
    <source>
        <dbReference type="HAMAP-Rule" id="MF_01521"/>
    </source>
</evidence>
<keyword evidence="5 8" id="KW-0406">Ion transport</keyword>
<comment type="subcellular location">
    <subcellularLocation>
        <location evidence="8">Cell membrane</location>
        <topology evidence="8">Multi-pass membrane protein</topology>
    </subcellularLocation>
</comment>
<dbReference type="HAMAP" id="MF_01521">
    <property type="entry name" value="MntP_pump"/>
    <property type="match status" value="1"/>
</dbReference>
<feature type="transmembrane region" description="Helical" evidence="8">
    <location>
        <begin position="167"/>
        <end position="184"/>
    </location>
</feature>
<accession>A0ABU5EED1</accession>
<reference evidence="10 11" key="1">
    <citation type="journal article" date="2016" name="Antonie Van Leeuwenhoek">
        <title>Dongia soli sp. nov., isolated from soil from Dokdo, Korea.</title>
        <authorList>
            <person name="Kim D.U."/>
            <person name="Lee H."/>
            <person name="Kim H."/>
            <person name="Kim S.G."/>
            <person name="Ka J.O."/>
        </authorList>
    </citation>
    <scope>NUCLEOTIDE SEQUENCE [LARGE SCALE GENOMIC DNA]</scope>
    <source>
        <strain evidence="10 11">D78</strain>
    </source>
</reference>
<dbReference type="RefSeq" id="WP_320508884.1">
    <property type="nucleotide sequence ID" value="NZ_JAXCLW010000003.1"/>
</dbReference>
<keyword evidence="6 8" id="KW-0472">Membrane</keyword>
<evidence type="ECO:0000256" key="7">
    <source>
        <dbReference type="ARBA" id="ARBA00023211"/>
    </source>
</evidence>
<evidence type="ECO:0000256" key="5">
    <source>
        <dbReference type="ARBA" id="ARBA00023065"/>
    </source>
</evidence>
<evidence type="ECO:0000256" key="2">
    <source>
        <dbReference type="ARBA" id="ARBA00022475"/>
    </source>
</evidence>
<dbReference type="PANTHER" id="PTHR35529:SF1">
    <property type="entry name" value="MANGANESE EFFLUX PUMP MNTP-RELATED"/>
    <property type="match status" value="1"/>
</dbReference>
<evidence type="ECO:0000256" key="9">
    <source>
        <dbReference type="SAM" id="SignalP"/>
    </source>
</evidence>
<keyword evidence="7 8" id="KW-0464">Manganese</keyword>
<comment type="caution">
    <text evidence="10">The sequence shown here is derived from an EMBL/GenBank/DDBJ whole genome shotgun (WGS) entry which is preliminary data.</text>
</comment>
<evidence type="ECO:0000256" key="1">
    <source>
        <dbReference type="ARBA" id="ARBA00022448"/>
    </source>
</evidence>
<keyword evidence="9" id="KW-0732">Signal</keyword>
<evidence type="ECO:0000313" key="10">
    <source>
        <dbReference type="EMBL" id="MDY0883818.1"/>
    </source>
</evidence>
<protein>
    <recommendedName>
        <fullName evidence="8">Putative manganese efflux pump MntP</fullName>
    </recommendedName>
</protein>
<feature type="signal peptide" evidence="9">
    <location>
        <begin position="1"/>
        <end position="19"/>
    </location>
</feature>
<dbReference type="InterPro" id="IPR003810">
    <property type="entry name" value="Mntp/YtaF"/>
</dbReference>
<comment type="similarity">
    <text evidence="8">Belongs to the MntP (TC 9.B.29) family.</text>
</comment>
<dbReference type="Proteomes" id="UP001279642">
    <property type="component" value="Unassembled WGS sequence"/>
</dbReference>
<feature type="transmembrane region" description="Helical" evidence="8">
    <location>
        <begin position="134"/>
        <end position="155"/>
    </location>
</feature>
<keyword evidence="4 8" id="KW-1133">Transmembrane helix</keyword>
<proteinExistence type="inferred from homology"/>
<keyword evidence="2 8" id="KW-1003">Cell membrane</keyword>
<keyword evidence="1 8" id="KW-0813">Transport</keyword>
<feature type="chain" id="PRO_5046433434" description="Putative manganese efflux pump MntP" evidence="9">
    <location>
        <begin position="20"/>
        <end position="189"/>
    </location>
</feature>
<dbReference type="PANTHER" id="PTHR35529">
    <property type="entry name" value="MANGANESE EFFLUX PUMP MNTP-RELATED"/>
    <property type="match status" value="1"/>
</dbReference>
<dbReference type="InterPro" id="IPR022929">
    <property type="entry name" value="Put_MntP"/>
</dbReference>
<comment type="function">
    <text evidence="8">Probably functions as a manganese efflux pump.</text>
</comment>
<evidence type="ECO:0000256" key="3">
    <source>
        <dbReference type="ARBA" id="ARBA00022692"/>
    </source>
</evidence>
<dbReference type="Pfam" id="PF02659">
    <property type="entry name" value="Mntp"/>
    <property type="match status" value="1"/>
</dbReference>
<keyword evidence="3 8" id="KW-0812">Transmembrane</keyword>
<sequence>MSFPVLLVLALGLAVDAFAAAIAKGAAARQHRLRDALKVGATFGACEALTPAIGWLLGTALSRYIASYDHWVAFILLAAVGLHLIKESLSPADEAEEEAPRNHFSPLKLFLTGMATSIDATAVGVSLAVIKVNLFYACVVIGVVSFGMSTIGVMIGKKAGALLGRKAEAVGGVALIAIGAGILIEHLSA</sequence>
<evidence type="ECO:0000256" key="4">
    <source>
        <dbReference type="ARBA" id="ARBA00022989"/>
    </source>
</evidence>
<organism evidence="10 11">
    <name type="scientific">Dongia soli</name>
    <dbReference type="NCBI Taxonomy" id="600628"/>
    <lineage>
        <taxon>Bacteria</taxon>
        <taxon>Pseudomonadati</taxon>
        <taxon>Pseudomonadota</taxon>
        <taxon>Alphaproteobacteria</taxon>
        <taxon>Rhodospirillales</taxon>
        <taxon>Dongiaceae</taxon>
        <taxon>Dongia</taxon>
    </lineage>
</organism>
<keyword evidence="11" id="KW-1185">Reference proteome</keyword>
<feature type="transmembrane region" description="Helical" evidence="8">
    <location>
        <begin position="106"/>
        <end position="128"/>
    </location>
</feature>
<name>A0ABU5EED1_9PROT</name>
<comment type="caution">
    <text evidence="8">Lacks conserved residue(s) required for the propagation of feature annotation.</text>
</comment>